<name>A0A2A4CLU3_9RHOB</name>
<sequence>MARRTRVALRALDAHLLEDIGMTEGEAKRESARPFWQ</sequence>
<protein>
    <recommendedName>
        <fullName evidence="1">YjiS-like domain-containing protein</fullName>
    </recommendedName>
</protein>
<organism evidence="2 3">
    <name type="scientific">Pseudothioclava arenosa</name>
    <dbReference type="NCBI Taxonomy" id="1795308"/>
    <lineage>
        <taxon>Bacteria</taxon>
        <taxon>Pseudomonadati</taxon>
        <taxon>Pseudomonadota</taxon>
        <taxon>Alphaproteobacteria</taxon>
        <taxon>Rhodobacterales</taxon>
        <taxon>Paracoccaceae</taxon>
        <taxon>Pseudothioclava</taxon>
    </lineage>
</organism>
<dbReference type="OrthoDB" id="8005167at2"/>
<dbReference type="Pfam" id="PF06568">
    <property type="entry name" value="YjiS-like"/>
    <property type="match status" value="1"/>
</dbReference>
<dbReference type="AlphaFoldDB" id="A0A2A4CLU3"/>
<comment type="caution">
    <text evidence="2">The sequence shown here is derived from an EMBL/GenBank/DDBJ whole genome shotgun (WGS) entry which is preliminary data.</text>
</comment>
<accession>A0A2A4CLU3</accession>
<evidence type="ECO:0000313" key="2">
    <source>
        <dbReference type="EMBL" id="PCD76963.1"/>
    </source>
</evidence>
<keyword evidence="3" id="KW-1185">Reference proteome</keyword>
<dbReference type="InterPro" id="IPR009506">
    <property type="entry name" value="YjiS-like"/>
</dbReference>
<dbReference type="Proteomes" id="UP000243507">
    <property type="component" value="Unassembled WGS sequence"/>
</dbReference>
<reference evidence="2 3" key="1">
    <citation type="submission" date="2017-09" db="EMBL/GenBank/DDBJ databases">
        <title>A multilocus sequence analysis scheme for characterization of bacteria in the genus Thioclava.</title>
        <authorList>
            <person name="Liu Y."/>
            <person name="Shao Z."/>
        </authorList>
    </citation>
    <scope>NUCLEOTIDE SEQUENCE [LARGE SCALE GENOMIC DNA]</scope>
    <source>
        <strain evidence="2 3">CAU 1312</strain>
    </source>
</reference>
<gene>
    <name evidence="2" type="ORF">CLN94_06615</name>
</gene>
<proteinExistence type="predicted"/>
<evidence type="ECO:0000259" key="1">
    <source>
        <dbReference type="Pfam" id="PF06568"/>
    </source>
</evidence>
<evidence type="ECO:0000313" key="3">
    <source>
        <dbReference type="Proteomes" id="UP000243507"/>
    </source>
</evidence>
<feature type="domain" description="YjiS-like" evidence="1">
    <location>
        <begin position="2"/>
        <end position="27"/>
    </location>
</feature>
<dbReference type="EMBL" id="NTJD01000004">
    <property type="protein sequence ID" value="PCD76963.1"/>
    <property type="molecule type" value="Genomic_DNA"/>
</dbReference>